<dbReference type="InterPro" id="IPR020476">
    <property type="entry name" value="Nudix_hydrolase"/>
</dbReference>
<dbReference type="EMBL" id="SNAA01000010">
    <property type="protein sequence ID" value="TDL79375.1"/>
    <property type="molecule type" value="Genomic_DNA"/>
</dbReference>
<dbReference type="GO" id="GO:0008893">
    <property type="term" value="F:guanosine-3',5'-bis(diphosphate) 3'-diphosphatase activity"/>
    <property type="evidence" value="ECO:0007669"/>
    <property type="project" value="TreeGrafter"/>
</dbReference>
<dbReference type="NCBIfam" id="NF001937">
    <property type="entry name" value="PRK00714.1-4"/>
    <property type="match status" value="1"/>
</dbReference>
<feature type="short sequence motif" description="Nudix box" evidence="4">
    <location>
        <begin position="42"/>
        <end position="63"/>
    </location>
</feature>
<dbReference type="GO" id="GO:0019693">
    <property type="term" value="P:ribose phosphate metabolic process"/>
    <property type="evidence" value="ECO:0007669"/>
    <property type="project" value="TreeGrafter"/>
</dbReference>
<comment type="cofactor">
    <cofactor evidence="4">
        <name>a divalent metal cation</name>
        <dbReference type="ChEBI" id="CHEBI:60240"/>
    </cofactor>
</comment>
<evidence type="ECO:0000256" key="2">
    <source>
        <dbReference type="ARBA" id="ARBA00001946"/>
    </source>
</evidence>
<dbReference type="OrthoDB" id="9816040at2"/>
<feature type="domain" description="Nudix hydrolase" evidence="5">
    <location>
        <begin position="8"/>
        <end position="152"/>
    </location>
</feature>
<comment type="cofactor">
    <cofactor evidence="2">
        <name>Mg(2+)</name>
        <dbReference type="ChEBI" id="CHEBI:18420"/>
    </cofactor>
</comment>
<comment type="function">
    <text evidence="4">Accelerates the degradation of transcripts by removing pyrophosphate from the 5'-end of triphosphorylated RNA, leading to a more labile monophosphorylated state that can stimulate subsequent ribonuclease cleavage.</text>
</comment>
<dbReference type="NCBIfam" id="NF001938">
    <property type="entry name" value="PRK00714.1-5"/>
    <property type="match status" value="1"/>
</dbReference>
<dbReference type="HAMAP" id="MF_00298">
    <property type="entry name" value="Nudix_RppH"/>
    <property type="match status" value="1"/>
</dbReference>
<dbReference type="InterPro" id="IPR022927">
    <property type="entry name" value="RppH"/>
</dbReference>
<dbReference type="Pfam" id="PF00293">
    <property type="entry name" value="NUDIX"/>
    <property type="match status" value="1"/>
</dbReference>
<dbReference type="CDD" id="cd03671">
    <property type="entry name" value="NUDIX_Ap4A_hydrolase_plant_like"/>
    <property type="match status" value="1"/>
</dbReference>
<evidence type="ECO:0000256" key="4">
    <source>
        <dbReference type="HAMAP-Rule" id="MF_00298"/>
    </source>
</evidence>
<name>A0A4R6A914_9RHOB</name>
<keyword evidence="7" id="KW-1185">Reference proteome</keyword>
<keyword evidence="3 4" id="KW-0378">Hydrolase</keyword>
<dbReference type="InterPro" id="IPR000086">
    <property type="entry name" value="NUDIX_hydrolase_dom"/>
</dbReference>
<dbReference type="RefSeq" id="WP_133396965.1">
    <property type="nucleotide sequence ID" value="NZ_SNAA01000010.1"/>
</dbReference>
<gene>
    <name evidence="4" type="primary">rppH</name>
    <name evidence="4" type="synonym">nudH</name>
    <name evidence="6" type="ORF">E2L08_10130</name>
</gene>
<evidence type="ECO:0000259" key="5">
    <source>
        <dbReference type="PROSITE" id="PS51462"/>
    </source>
</evidence>
<dbReference type="GO" id="GO:0034432">
    <property type="term" value="F:bis(5'-adenosyl)-pentaphosphatase activity"/>
    <property type="evidence" value="ECO:0007669"/>
    <property type="project" value="TreeGrafter"/>
</dbReference>
<accession>A0A4R6A914</accession>
<organism evidence="6 7">
    <name type="scientific">Palleronia sediminis</name>
    <dbReference type="NCBI Taxonomy" id="2547833"/>
    <lineage>
        <taxon>Bacteria</taxon>
        <taxon>Pseudomonadati</taxon>
        <taxon>Pseudomonadota</taxon>
        <taxon>Alphaproteobacteria</taxon>
        <taxon>Rhodobacterales</taxon>
        <taxon>Roseobacteraceae</taxon>
        <taxon>Palleronia</taxon>
    </lineage>
</organism>
<reference evidence="6 7" key="1">
    <citation type="submission" date="2019-03" db="EMBL/GenBank/DDBJ databases">
        <title>Primorskyibacter sp. SS33 isolated from sediments.</title>
        <authorList>
            <person name="Xunke S."/>
        </authorList>
    </citation>
    <scope>NUCLEOTIDE SEQUENCE [LARGE SCALE GENOMIC DNA]</scope>
    <source>
        <strain evidence="6 7">SS33</strain>
    </source>
</reference>
<dbReference type="Gene3D" id="3.90.79.10">
    <property type="entry name" value="Nucleoside Triphosphate Pyrophosphohydrolase"/>
    <property type="match status" value="1"/>
</dbReference>
<comment type="similarity">
    <text evidence="4">Belongs to the Nudix hydrolase family. RppH subfamily.</text>
</comment>
<dbReference type="PANTHER" id="PTHR11839">
    <property type="entry name" value="UDP/ADP-SUGAR PYROPHOSPHATASE"/>
    <property type="match status" value="1"/>
</dbReference>
<comment type="caution">
    <text evidence="6">The sequence shown here is derived from an EMBL/GenBank/DDBJ whole genome shotgun (WGS) entry which is preliminary data.</text>
</comment>
<dbReference type="PROSITE" id="PS00893">
    <property type="entry name" value="NUDIX_BOX"/>
    <property type="match status" value="1"/>
</dbReference>
<protein>
    <recommendedName>
        <fullName evidence="4">RNA pyrophosphohydrolase</fullName>
        <ecNumber evidence="4">3.6.1.-</ecNumber>
    </recommendedName>
    <alternativeName>
        <fullName evidence="4">(Di)nucleoside polyphosphate hydrolase</fullName>
    </alternativeName>
</protein>
<proteinExistence type="inferred from homology"/>
<evidence type="ECO:0000313" key="7">
    <source>
        <dbReference type="Proteomes" id="UP000295701"/>
    </source>
</evidence>
<comment type="cofactor">
    <cofactor evidence="1">
        <name>Mn(2+)</name>
        <dbReference type="ChEBI" id="CHEBI:29035"/>
    </cofactor>
</comment>
<dbReference type="EC" id="3.6.1.-" evidence="4"/>
<dbReference type="PROSITE" id="PS51462">
    <property type="entry name" value="NUDIX"/>
    <property type="match status" value="1"/>
</dbReference>
<dbReference type="PRINTS" id="PR00502">
    <property type="entry name" value="NUDIXFAMILY"/>
</dbReference>
<dbReference type="PANTHER" id="PTHR11839:SF22">
    <property type="entry name" value="NUDIX HYDROLASE 26, CHLOROPLASTIC"/>
    <property type="match status" value="1"/>
</dbReference>
<dbReference type="SUPFAM" id="SSF55811">
    <property type="entry name" value="Nudix"/>
    <property type="match status" value="1"/>
</dbReference>
<dbReference type="GO" id="GO:0006753">
    <property type="term" value="P:nucleoside phosphate metabolic process"/>
    <property type="evidence" value="ECO:0007669"/>
    <property type="project" value="TreeGrafter"/>
</dbReference>
<dbReference type="AlphaFoldDB" id="A0A4R6A914"/>
<dbReference type="NCBIfam" id="NF001936">
    <property type="entry name" value="PRK00714.1-3"/>
    <property type="match status" value="1"/>
</dbReference>
<dbReference type="InterPro" id="IPR020084">
    <property type="entry name" value="NUDIX_hydrolase_CS"/>
</dbReference>
<dbReference type="Proteomes" id="UP000295701">
    <property type="component" value="Unassembled WGS sequence"/>
</dbReference>
<evidence type="ECO:0000256" key="1">
    <source>
        <dbReference type="ARBA" id="ARBA00001936"/>
    </source>
</evidence>
<dbReference type="InterPro" id="IPR015797">
    <property type="entry name" value="NUDIX_hydrolase-like_dom_sf"/>
</dbReference>
<sequence>MIRREDLPYRPCAGIVLVNSDGHVFAGRRIDHASGAWQMPQGGIDEGETPREAALRELEEETGIARDRVEIAGETDGWLTYDLPDDLLGRAWQGAYRGQRQKWFLMRFHGQDDEIRIATDHPEFSAWNWLSCDELLDAIVPFKRDVYSAVLAAFREKL</sequence>
<evidence type="ECO:0000313" key="6">
    <source>
        <dbReference type="EMBL" id="TDL79375.1"/>
    </source>
</evidence>
<evidence type="ECO:0000256" key="3">
    <source>
        <dbReference type="ARBA" id="ARBA00022801"/>
    </source>
</evidence>